<dbReference type="PANTHER" id="PTHR10366:SF562">
    <property type="entry name" value="ALDEHYDE REDUCTASE II (AFU_ORTHOLOGUE AFUA_1G11360)"/>
    <property type="match status" value="1"/>
</dbReference>
<keyword evidence="1" id="KW-0560">Oxidoreductase</keyword>
<dbReference type="InterPro" id="IPR001509">
    <property type="entry name" value="Epimerase_deHydtase"/>
</dbReference>
<feature type="domain" description="NAD-dependent epimerase/dehydratase" evidence="3">
    <location>
        <begin position="10"/>
        <end position="260"/>
    </location>
</feature>
<dbReference type="Pfam" id="PF01370">
    <property type="entry name" value="Epimerase"/>
    <property type="match status" value="1"/>
</dbReference>
<comment type="similarity">
    <text evidence="2">Belongs to the NAD(P)-dependent epimerase/dehydratase family. Dihydroflavonol-4-reductase subfamily.</text>
</comment>
<dbReference type="Proteomes" id="UP000310158">
    <property type="component" value="Unassembled WGS sequence"/>
</dbReference>
<organism evidence="4 5">
    <name type="scientific">Bondarzewia mesenterica</name>
    <dbReference type="NCBI Taxonomy" id="1095465"/>
    <lineage>
        <taxon>Eukaryota</taxon>
        <taxon>Fungi</taxon>
        <taxon>Dikarya</taxon>
        <taxon>Basidiomycota</taxon>
        <taxon>Agaricomycotina</taxon>
        <taxon>Agaricomycetes</taxon>
        <taxon>Russulales</taxon>
        <taxon>Bondarzewiaceae</taxon>
        <taxon>Bondarzewia</taxon>
    </lineage>
</organism>
<reference evidence="4 5" key="1">
    <citation type="submission" date="2019-02" db="EMBL/GenBank/DDBJ databases">
        <title>Genome sequencing of the rare red list fungi Bondarzewia mesenterica.</title>
        <authorList>
            <person name="Buettner E."/>
            <person name="Kellner H."/>
        </authorList>
    </citation>
    <scope>NUCLEOTIDE SEQUENCE [LARGE SCALE GENOMIC DNA]</scope>
    <source>
        <strain evidence="4 5">DSM 108281</strain>
    </source>
</reference>
<evidence type="ECO:0000313" key="5">
    <source>
        <dbReference type="Proteomes" id="UP000310158"/>
    </source>
</evidence>
<dbReference type="PANTHER" id="PTHR10366">
    <property type="entry name" value="NAD DEPENDENT EPIMERASE/DEHYDRATASE"/>
    <property type="match status" value="1"/>
</dbReference>
<dbReference type="Gene3D" id="3.40.50.720">
    <property type="entry name" value="NAD(P)-binding Rossmann-like Domain"/>
    <property type="match status" value="1"/>
</dbReference>
<evidence type="ECO:0000313" key="4">
    <source>
        <dbReference type="EMBL" id="THH10553.1"/>
    </source>
</evidence>
<dbReference type="SUPFAM" id="SSF51735">
    <property type="entry name" value="NAD(P)-binding Rossmann-fold domains"/>
    <property type="match status" value="1"/>
</dbReference>
<dbReference type="GO" id="GO:0016616">
    <property type="term" value="F:oxidoreductase activity, acting on the CH-OH group of donors, NAD or NADP as acceptor"/>
    <property type="evidence" value="ECO:0007669"/>
    <property type="project" value="TreeGrafter"/>
</dbReference>
<dbReference type="OrthoDB" id="2735536at2759"/>
<comment type="caution">
    <text evidence="4">The sequence shown here is derived from an EMBL/GenBank/DDBJ whole genome shotgun (WGS) entry which is preliminary data.</text>
</comment>
<dbReference type="InterPro" id="IPR050425">
    <property type="entry name" value="NAD(P)_dehydrat-like"/>
</dbReference>
<evidence type="ECO:0000256" key="2">
    <source>
        <dbReference type="ARBA" id="ARBA00023445"/>
    </source>
</evidence>
<evidence type="ECO:0000259" key="3">
    <source>
        <dbReference type="Pfam" id="PF01370"/>
    </source>
</evidence>
<keyword evidence="5" id="KW-1185">Reference proteome</keyword>
<protein>
    <recommendedName>
        <fullName evidence="3">NAD-dependent epimerase/dehydratase domain-containing protein</fullName>
    </recommendedName>
</protein>
<sequence>MVSVQPGSLVVVTGLNGHVASCVALRLLQNGYKVRGTVRAAPRAAYVVQALSQYSDSLDVVEVPDIAKPGAFDVALEGAAAIIHISSPVTMDAKKPEEQYVPSVDGTLSIMRSAHATPSVTRFLYLGSIGSAVMNTKDPSKEIITGEDWNVMTEKAVENLNDPFIGFHIYIGSKLVAEKAAWAYMAQEKPSFSFSSILGAMAFGPIHKAVTQAPRQDVSLGQLYDTLANPPRVDGLSPVVSTVWVHAYDIADLFVASLTSEKTPGRRLVACAGRMSWLQAAKILQKVYPDRPYPPETADAPCMNYPGADVIRFDTSLEEELLGGKWRTLDDAVLSCARDLIKKEEDGWDKL</sequence>
<proteinExistence type="inferred from homology"/>
<gene>
    <name evidence="4" type="ORF">EW146_g8338</name>
</gene>
<name>A0A4V6S1A9_9AGAM</name>
<accession>A0A4V6S1A9</accession>
<evidence type="ECO:0000256" key="1">
    <source>
        <dbReference type="ARBA" id="ARBA00023002"/>
    </source>
</evidence>
<dbReference type="EMBL" id="SGPL01000565">
    <property type="protein sequence ID" value="THH10553.1"/>
    <property type="molecule type" value="Genomic_DNA"/>
</dbReference>
<dbReference type="InterPro" id="IPR036291">
    <property type="entry name" value="NAD(P)-bd_dom_sf"/>
</dbReference>
<dbReference type="AlphaFoldDB" id="A0A4V6S1A9"/>